<keyword evidence="8 15" id="KW-0106">Calcium</keyword>
<feature type="domain" description="Calcium uniporter protein C-terminal" evidence="18">
    <location>
        <begin position="89"/>
        <end position="291"/>
    </location>
</feature>
<dbReference type="Pfam" id="PF04678">
    <property type="entry name" value="MCU"/>
    <property type="match status" value="1"/>
</dbReference>
<keyword evidence="11 15" id="KW-0496">Mitochondrion</keyword>
<evidence type="ECO:0000256" key="9">
    <source>
        <dbReference type="ARBA" id="ARBA00022989"/>
    </source>
</evidence>
<keyword evidence="5 15" id="KW-0107">Calcium channel</keyword>
<name>T1IW70_STRMM</name>
<comment type="similarity">
    <text evidence="2 15">Belongs to the MCU (TC 1.A.77) family.</text>
</comment>
<keyword evidence="7 15" id="KW-0999">Mitochondrion inner membrane</keyword>
<evidence type="ECO:0000256" key="2">
    <source>
        <dbReference type="ARBA" id="ARBA00005653"/>
    </source>
</evidence>
<dbReference type="AlphaFoldDB" id="T1IW70"/>
<dbReference type="OMA" id="DDIYVEY"/>
<reference evidence="19" key="2">
    <citation type="submission" date="2015-02" db="UniProtKB">
        <authorList>
            <consortium name="EnsemblMetazoa"/>
        </authorList>
    </citation>
    <scope>IDENTIFICATION</scope>
</reference>
<dbReference type="GO" id="GO:0036444">
    <property type="term" value="P:calcium import into the mitochondrion"/>
    <property type="evidence" value="ECO:0007669"/>
    <property type="project" value="TreeGrafter"/>
</dbReference>
<keyword evidence="10 15" id="KW-0406">Ion transport</keyword>
<evidence type="ECO:0000313" key="20">
    <source>
        <dbReference type="Proteomes" id="UP000014500"/>
    </source>
</evidence>
<keyword evidence="9 15" id="KW-1133">Transmembrane helix</keyword>
<keyword evidence="12 15" id="KW-0472">Membrane</keyword>
<accession>T1IW70</accession>
<evidence type="ECO:0000256" key="16">
    <source>
        <dbReference type="SAM" id="Coils"/>
    </source>
</evidence>
<dbReference type="PANTHER" id="PTHR13462">
    <property type="entry name" value="CALCIUM UNIPORTER PROTEIN, MITOCHONDRIAL"/>
    <property type="match status" value="1"/>
</dbReference>
<dbReference type="GO" id="GO:0015292">
    <property type="term" value="F:uniporter activity"/>
    <property type="evidence" value="ECO:0007669"/>
    <property type="project" value="UniProtKB-UniRule"/>
</dbReference>
<dbReference type="EnsemblMetazoa" id="SMAR005432-RA">
    <property type="protein sequence ID" value="SMAR005432-PA"/>
    <property type="gene ID" value="SMAR005432"/>
</dbReference>
<evidence type="ECO:0000256" key="4">
    <source>
        <dbReference type="ARBA" id="ARBA00022568"/>
    </source>
</evidence>
<feature type="coiled-coil region" evidence="16">
    <location>
        <begin position="171"/>
        <end position="198"/>
    </location>
</feature>
<evidence type="ECO:0000313" key="19">
    <source>
        <dbReference type="EnsemblMetazoa" id="SMAR005432-PA"/>
    </source>
</evidence>
<comment type="function">
    <text evidence="15">Mitochondrial inner membrane calcium uniporter that mediates calcium uptake into mitochondria. Mitochondrial calcium homeostasis plays key roles in cellular physiology and regulates cell bioenergetics, cytoplasmic calcium signals and activation of cell death pathways.</text>
</comment>
<evidence type="ECO:0000256" key="6">
    <source>
        <dbReference type="ARBA" id="ARBA00022692"/>
    </source>
</evidence>
<dbReference type="Proteomes" id="UP000014500">
    <property type="component" value="Unassembled WGS sequence"/>
</dbReference>
<dbReference type="GO" id="GO:1990246">
    <property type="term" value="C:uniplex complex"/>
    <property type="evidence" value="ECO:0007669"/>
    <property type="project" value="TreeGrafter"/>
</dbReference>
<comment type="catalytic activity">
    <reaction evidence="14">
        <text>Ca(2+)(in) = Ca(2+)(out)</text>
        <dbReference type="Rhea" id="RHEA:29671"/>
        <dbReference type="ChEBI" id="CHEBI:29108"/>
    </reaction>
</comment>
<dbReference type="eggNOG" id="KOG2966">
    <property type="taxonomic scope" value="Eukaryota"/>
</dbReference>
<feature type="region of interest" description="Disordered" evidence="17">
    <location>
        <begin position="314"/>
        <end position="337"/>
    </location>
</feature>
<evidence type="ECO:0000256" key="1">
    <source>
        <dbReference type="ARBA" id="ARBA00004448"/>
    </source>
</evidence>
<evidence type="ECO:0000256" key="15">
    <source>
        <dbReference type="RuleBase" id="RU367035"/>
    </source>
</evidence>
<keyword evidence="4 15" id="KW-0109">Calcium transport</keyword>
<evidence type="ECO:0000256" key="3">
    <source>
        <dbReference type="ARBA" id="ARBA00022448"/>
    </source>
</evidence>
<keyword evidence="3 15" id="KW-0813">Transport</keyword>
<comment type="subcellular location">
    <subcellularLocation>
        <location evidence="1 15">Mitochondrion inner membrane</location>
        <topology evidence="1 15">Multi-pass membrane protein</topology>
    </subcellularLocation>
</comment>
<dbReference type="PANTHER" id="PTHR13462:SF10">
    <property type="entry name" value="CALCIUM UNIPORTER PROTEIN, MITOCHONDRIAL"/>
    <property type="match status" value="1"/>
</dbReference>
<reference evidence="20" key="1">
    <citation type="submission" date="2011-05" db="EMBL/GenBank/DDBJ databases">
        <authorList>
            <person name="Richards S.R."/>
            <person name="Qu J."/>
            <person name="Jiang H."/>
            <person name="Jhangiani S.N."/>
            <person name="Agravi P."/>
            <person name="Goodspeed R."/>
            <person name="Gross S."/>
            <person name="Mandapat C."/>
            <person name="Jackson L."/>
            <person name="Mathew T."/>
            <person name="Pu L."/>
            <person name="Thornton R."/>
            <person name="Saada N."/>
            <person name="Wilczek-Boney K.B."/>
            <person name="Lee S."/>
            <person name="Kovar C."/>
            <person name="Wu Y."/>
            <person name="Scherer S.E."/>
            <person name="Worley K.C."/>
            <person name="Muzny D.M."/>
            <person name="Gibbs R."/>
        </authorList>
    </citation>
    <scope>NUCLEOTIDE SEQUENCE</scope>
    <source>
        <strain evidence="20">Brora</strain>
    </source>
</reference>
<feature type="transmembrane region" description="Helical" evidence="15">
    <location>
        <begin position="205"/>
        <end position="225"/>
    </location>
</feature>
<keyword evidence="13 15" id="KW-0407">Ion channel</keyword>
<sequence>MSRLRAEVGIAKNDDKSRVRTSANIVAAEHAPTSATMFADVHQIEVTISFKRGLPVITVPLPSRREKCRFTLRPVSHTVGDFLKEVRNEDKGIDRIGLHTTDGVRIASSSSIESLVQDDFQLVVNDVVYHVTPPTMDRLTHEELERLSDVRKLVYALFEALHVDEHQLGKERELHSQLEALKVELEPLEKKKLELAEQANRRTNLLSWLGLGLMASQFGVLARLTWWEYSWDIMEPVTYFVTYGTTMAAFAYYVLTKQEYILTDVKDREYLISFHKRAKKIGLDVHRYNELKDAIAKVERDLSRLRDPLFLHLPQLSGTKNEPSDEPTNKLTSKPAS</sequence>
<keyword evidence="6 15" id="KW-0812">Transmembrane</keyword>
<dbReference type="InterPro" id="IPR039055">
    <property type="entry name" value="MCU_fam"/>
</dbReference>
<dbReference type="InterPro" id="IPR006769">
    <property type="entry name" value="MCU_C"/>
</dbReference>
<evidence type="ECO:0000256" key="5">
    <source>
        <dbReference type="ARBA" id="ARBA00022673"/>
    </source>
</evidence>
<evidence type="ECO:0000256" key="12">
    <source>
        <dbReference type="ARBA" id="ARBA00023136"/>
    </source>
</evidence>
<protein>
    <recommendedName>
        <fullName evidence="15">Calcium uniporter protein</fullName>
    </recommendedName>
</protein>
<evidence type="ECO:0000256" key="8">
    <source>
        <dbReference type="ARBA" id="ARBA00022837"/>
    </source>
</evidence>
<dbReference type="GO" id="GO:0005262">
    <property type="term" value="F:calcium channel activity"/>
    <property type="evidence" value="ECO:0007669"/>
    <property type="project" value="UniProtKB-UniRule"/>
</dbReference>
<evidence type="ECO:0000259" key="18">
    <source>
        <dbReference type="Pfam" id="PF04678"/>
    </source>
</evidence>
<proteinExistence type="inferred from homology"/>
<evidence type="ECO:0000256" key="7">
    <source>
        <dbReference type="ARBA" id="ARBA00022792"/>
    </source>
</evidence>
<evidence type="ECO:0000256" key="17">
    <source>
        <dbReference type="SAM" id="MobiDB-lite"/>
    </source>
</evidence>
<evidence type="ECO:0000256" key="11">
    <source>
        <dbReference type="ARBA" id="ARBA00023128"/>
    </source>
</evidence>
<dbReference type="EMBL" id="JH431609">
    <property type="status" value="NOT_ANNOTATED_CDS"/>
    <property type="molecule type" value="Genomic_DNA"/>
</dbReference>
<feature type="transmembrane region" description="Helical" evidence="15">
    <location>
        <begin position="237"/>
        <end position="255"/>
    </location>
</feature>
<dbReference type="STRING" id="126957.T1IW70"/>
<dbReference type="PhylomeDB" id="T1IW70"/>
<evidence type="ECO:0000256" key="14">
    <source>
        <dbReference type="ARBA" id="ARBA00036634"/>
    </source>
</evidence>
<keyword evidence="16" id="KW-0175">Coiled coil</keyword>
<evidence type="ECO:0000256" key="10">
    <source>
        <dbReference type="ARBA" id="ARBA00023065"/>
    </source>
</evidence>
<evidence type="ECO:0000256" key="13">
    <source>
        <dbReference type="ARBA" id="ARBA00023303"/>
    </source>
</evidence>
<dbReference type="HOGENOM" id="CLU_056554_0_1_1"/>
<comment type="domain">
    <text evidence="15">The selectivity filter, in which calcium ions are arranged in single file, is composed of two acidic rings separated by one helical turn along the central axis of the channel pore.</text>
</comment>
<organism evidence="19 20">
    <name type="scientific">Strigamia maritima</name>
    <name type="common">European centipede</name>
    <name type="synonym">Geophilus maritimus</name>
    <dbReference type="NCBI Taxonomy" id="126957"/>
    <lineage>
        <taxon>Eukaryota</taxon>
        <taxon>Metazoa</taxon>
        <taxon>Ecdysozoa</taxon>
        <taxon>Arthropoda</taxon>
        <taxon>Myriapoda</taxon>
        <taxon>Chilopoda</taxon>
        <taxon>Pleurostigmophora</taxon>
        <taxon>Geophilomorpha</taxon>
        <taxon>Linotaeniidae</taxon>
        <taxon>Strigamia</taxon>
    </lineage>
</organism>
<dbReference type="GO" id="GO:0051560">
    <property type="term" value="P:mitochondrial calcium ion homeostasis"/>
    <property type="evidence" value="ECO:0007669"/>
    <property type="project" value="UniProtKB-UniRule"/>
</dbReference>
<keyword evidence="20" id="KW-1185">Reference proteome</keyword>